<keyword evidence="1" id="KW-0547">Nucleotide-binding</keyword>
<evidence type="ECO:0000256" key="2">
    <source>
        <dbReference type="ARBA" id="ARBA00022840"/>
    </source>
</evidence>
<reference evidence="4 5" key="1">
    <citation type="submission" date="2013-08" db="EMBL/GenBank/DDBJ databases">
        <authorList>
            <person name="Weinstock G."/>
            <person name="Sodergren E."/>
            <person name="Wylie T."/>
            <person name="Fulton L."/>
            <person name="Fulton R."/>
            <person name="Fronick C."/>
            <person name="O'Laughlin M."/>
            <person name="Godfrey J."/>
            <person name="Miner T."/>
            <person name="Herter B."/>
            <person name="Appelbaum E."/>
            <person name="Cordes M."/>
            <person name="Lek S."/>
            <person name="Wollam A."/>
            <person name="Pepin K.H."/>
            <person name="Palsikar V.B."/>
            <person name="Mitreva M."/>
            <person name="Wilson R.K."/>
        </authorList>
    </citation>
    <scope>NUCLEOTIDE SEQUENCE [LARGE SCALE GENOMIC DNA]</scope>
    <source>
        <strain evidence="4 5">ATCC 700332</strain>
    </source>
</reference>
<dbReference type="SMART" id="SM00382">
    <property type="entry name" value="AAA"/>
    <property type="match status" value="1"/>
</dbReference>
<gene>
    <name evidence="4" type="ORF">HMPREF9193_00418</name>
</gene>
<dbReference type="Gene3D" id="3.30.230.10">
    <property type="match status" value="1"/>
</dbReference>
<evidence type="ECO:0000256" key="1">
    <source>
        <dbReference type="ARBA" id="ARBA00022741"/>
    </source>
</evidence>
<dbReference type="InterPro" id="IPR003593">
    <property type="entry name" value="AAA+_ATPase"/>
</dbReference>
<dbReference type="InterPro" id="IPR045006">
    <property type="entry name" value="CHLI-like"/>
</dbReference>
<dbReference type="InterPro" id="IPR027417">
    <property type="entry name" value="P-loop_NTPase"/>
</dbReference>
<dbReference type="SUPFAM" id="SSF54211">
    <property type="entry name" value="Ribosomal protein S5 domain 2-like"/>
    <property type="match status" value="1"/>
</dbReference>
<keyword evidence="2" id="KW-0067">ATP-binding</keyword>
<proteinExistence type="predicted"/>
<evidence type="ECO:0000259" key="3">
    <source>
        <dbReference type="PROSITE" id="PS50051"/>
    </source>
</evidence>
<protein>
    <submittedName>
        <fullName evidence="4">Mg chelatase-like protein</fullName>
    </submittedName>
</protein>
<dbReference type="InterPro" id="IPR001208">
    <property type="entry name" value="MCM_dom"/>
</dbReference>
<dbReference type="InterPro" id="IPR000523">
    <property type="entry name" value="Mg_chelatse_chII-like_cat_dom"/>
</dbReference>
<organism evidence="4 5">
    <name type="scientific">Treponema lecithinolyticum ATCC 700332</name>
    <dbReference type="NCBI Taxonomy" id="1321815"/>
    <lineage>
        <taxon>Bacteria</taxon>
        <taxon>Pseudomonadati</taxon>
        <taxon>Spirochaetota</taxon>
        <taxon>Spirochaetia</taxon>
        <taxon>Spirochaetales</taxon>
        <taxon>Treponemataceae</taxon>
        <taxon>Treponema</taxon>
    </lineage>
</organism>
<keyword evidence="5" id="KW-1185">Reference proteome</keyword>
<dbReference type="Pfam" id="PF13335">
    <property type="entry name" value="Mg_chelatase_C"/>
    <property type="match status" value="1"/>
</dbReference>
<dbReference type="PANTHER" id="PTHR32039:SF7">
    <property type="entry name" value="COMPETENCE PROTEIN COMM"/>
    <property type="match status" value="1"/>
</dbReference>
<evidence type="ECO:0000313" key="5">
    <source>
        <dbReference type="Proteomes" id="UP000016649"/>
    </source>
</evidence>
<dbReference type="Pfam" id="PF13541">
    <property type="entry name" value="ChlI"/>
    <property type="match status" value="1"/>
</dbReference>
<comment type="caution">
    <text evidence="4">The sequence shown here is derived from an EMBL/GenBank/DDBJ whole genome shotgun (WGS) entry which is preliminary data.</text>
</comment>
<dbReference type="InterPro" id="IPR014721">
    <property type="entry name" value="Ribsml_uS5_D2-typ_fold_subgr"/>
</dbReference>
<dbReference type="EMBL" id="AWVH01000006">
    <property type="protein sequence ID" value="ERJ94063.1"/>
    <property type="molecule type" value="Genomic_DNA"/>
</dbReference>
<dbReference type="Proteomes" id="UP000016649">
    <property type="component" value="Unassembled WGS sequence"/>
</dbReference>
<feature type="domain" description="MCM C-terminal AAA(+) ATPase" evidence="3">
    <location>
        <begin position="349"/>
        <end position="407"/>
    </location>
</feature>
<dbReference type="Gene3D" id="3.40.50.300">
    <property type="entry name" value="P-loop containing nucleotide triphosphate hydrolases"/>
    <property type="match status" value="1"/>
</dbReference>
<dbReference type="RefSeq" id="WP_021686819.1">
    <property type="nucleotide sequence ID" value="NZ_KI260561.1"/>
</dbReference>
<dbReference type="SUPFAM" id="SSF52540">
    <property type="entry name" value="P-loop containing nucleoside triphosphate hydrolases"/>
    <property type="match status" value="1"/>
</dbReference>
<evidence type="ECO:0000313" key="4">
    <source>
        <dbReference type="EMBL" id="ERJ94063.1"/>
    </source>
</evidence>
<dbReference type="Pfam" id="PF01078">
    <property type="entry name" value="Mg_chelatase"/>
    <property type="match status" value="1"/>
</dbReference>
<sequence>MRIYSFSPFGYEGALVAVEVDLRRGIPAVDLVGLADNAVRESRERMRAAIRNSGFEFPAERVLISLSPADVKKEGAGFDLAIALAVLYKKQYPETKVETTEADDVLVMGELELSGRVRPVRGVYAALSTAHEYGIRYCVIPAENKAEAASFSDMTVCAAQNLAQAFKSFVQCAKKGQNESGKLFSAQTAAKANKAVNAGAGTHADSSATAAAGTGSGSGTDIRTDTCGTQDYMQQKQSVSFAPFAQELDFKNVAGQPFLIRALQTAAAGRHNLMVYGPPGCGKTLALKRFYTLLPLLTEKEAFTVTRIHSLAGNLISGKKMIYEPPFRMPHQSSTLEGIIGGGTHCRPGEISLAHNGVLFLDEASEFRISVLQALRVPLEEGKVSLSRAGRTTEYPARFQLLLAANPCPCGNFGCPDKICLCAPRAIEQYWRRFSAPLLDRIDIRVALSAPEDGVCGKAKNGSVADKNFSTEELRKSIAKAVAVQRRRQQKPNSYLEASEINTLCPMDNESADFLNVQSNKFGFSARGIHSCIKIARTIADMEECEFIQKKHVEEAVLMHRNEGSMQMLF</sequence>
<dbReference type="PANTHER" id="PTHR32039">
    <property type="entry name" value="MAGNESIUM-CHELATASE SUBUNIT CHLI"/>
    <property type="match status" value="1"/>
</dbReference>
<dbReference type="InterPro" id="IPR025158">
    <property type="entry name" value="Mg_chelat-rel_C"/>
</dbReference>
<dbReference type="PROSITE" id="PS50051">
    <property type="entry name" value="MCM_2"/>
    <property type="match status" value="1"/>
</dbReference>
<accession>A0ABN0P0T9</accession>
<dbReference type="InterPro" id="IPR020568">
    <property type="entry name" value="Ribosomal_Su5_D2-typ_SF"/>
</dbReference>
<name>A0ABN0P0T9_TRELE</name>